<evidence type="ECO:0000259" key="2">
    <source>
        <dbReference type="Pfam" id="PF15602"/>
    </source>
</evidence>
<sequence length="381" mass="44604">MMSIEKTKYPMSDEQVRRKLFWLLQRLSSYTLWQRKRDAWACFTQKFEESLKTWPEEITKGFHPKAIIWAYDALRLYDEGLPELALGNRQVWQIKTGEFDQLFRPVSLIEKYFYWPCHDERGGQREPYPPEIEIINQWRVAAEFVGDNLLYPPHNNVCNIFDAEYLLEPKNYIYNLTLFAYPVFPKNLPPVPERSDIIIKTDDPVPCDGIWEPVKIQYNHKFLVVKDGISGFKNLGAYNYFIRGMNAPRQIYYDVLMESDTEMLITDDPIRYRDVHWRLVWEDTRYCDGIIPDESEYFLEDAPGKRITCSSGERCPHSGRWATITGGHQQFIDVQAGTLMPEATKYQRDMYAPEICIPAEWSLIGKDDGGSVFAVTPDEGN</sequence>
<dbReference type="Pfam" id="PF15584">
    <property type="entry name" value="Imm72"/>
    <property type="match status" value="1"/>
</dbReference>
<reference evidence="3" key="1">
    <citation type="submission" date="2022-03" db="EMBL/GenBank/DDBJ databases">
        <title>Proposal of a novel genus Dryocolo and two novel species.</title>
        <authorList>
            <person name="Maddock D.W."/>
            <person name="Brady C.L."/>
            <person name="Denman S."/>
            <person name="Arnold D."/>
        </authorList>
    </citation>
    <scope>NUCLEOTIDE SEQUENCE</scope>
    <source>
        <strain evidence="3">H6W4</strain>
    </source>
</reference>
<dbReference type="InterPro" id="IPR028966">
    <property type="entry name" value="Imm72"/>
</dbReference>
<keyword evidence="4" id="KW-1185">Reference proteome</keyword>
<dbReference type="AlphaFoldDB" id="A0A9X2W8C6"/>
<evidence type="ECO:0000313" key="4">
    <source>
        <dbReference type="Proteomes" id="UP001150641"/>
    </source>
</evidence>
<evidence type="ECO:0000259" key="1">
    <source>
        <dbReference type="Pfam" id="PF15584"/>
    </source>
</evidence>
<comment type="caution">
    <text evidence="3">The sequence shown here is derived from an EMBL/GenBank/DDBJ whole genome shotgun (WGS) entry which is preliminary data.</text>
</comment>
<feature type="domain" description="Immunity protein 72" evidence="1">
    <location>
        <begin position="190"/>
        <end position="299"/>
    </location>
</feature>
<organism evidence="3 4">
    <name type="scientific">Dryocola boscaweniae</name>
    <dbReference type="NCBI Taxonomy" id="2925397"/>
    <lineage>
        <taxon>Bacteria</taxon>
        <taxon>Pseudomonadati</taxon>
        <taxon>Pseudomonadota</taxon>
        <taxon>Gammaproteobacteria</taxon>
        <taxon>Enterobacterales</taxon>
        <taxon>Enterobacteriaceae</taxon>
        <taxon>Dryocola</taxon>
    </lineage>
</organism>
<name>A0A9X2W8C6_9ENTR</name>
<dbReference type="RefSeq" id="WP_271123435.1">
    <property type="nucleotide sequence ID" value="NZ_JALHAN010000066.1"/>
</dbReference>
<evidence type="ECO:0000313" key="3">
    <source>
        <dbReference type="EMBL" id="MCT4702670.1"/>
    </source>
</evidence>
<accession>A0A9X2W8C6</accession>
<dbReference type="Proteomes" id="UP001150641">
    <property type="component" value="Unassembled WGS sequence"/>
</dbReference>
<gene>
    <name evidence="3" type="ORF">MUA00_12820</name>
</gene>
<proteinExistence type="predicted"/>
<dbReference type="EMBL" id="JALHAP010000079">
    <property type="protein sequence ID" value="MCT4702670.1"/>
    <property type="molecule type" value="Genomic_DNA"/>
</dbReference>
<dbReference type="InterPro" id="IPR028950">
    <property type="entry name" value="Imm71"/>
</dbReference>
<feature type="domain" description="Immunity protein 71" evidence="2">
    <location>
        <begin position="13"/>
        <end position="111"/>
    </location>
</feature>
<dbReference type="Pfam" id="PF15602">
    <property type="entry name" value="Imm71"/>
    <property type="match status" value="1"/>
</dbReference>
<protein>
    <submittedName>
        <fullName evidence="3">Imm72 family immunity protein</fullName>
    </submittedName>
</protein>